<name>A0ACC6VPZ9_9EURY</name>
<dbReference type="Proteomes" id="UP001589559">
    <property type="component" value="Unassembled WGS sequence"/>
</dbReference>
<sequence>MTKLYFHPVNNDWMPYFEETVESEVEFSNIPLPDEIAEIDAARVWGTTHGPTKETYWQEMESGDYVLFTKDGDVFSVGRVGTTFRSREFGKVVWDNAESELGYTLTEYEDVDFPYTEVLSDLGYSNGSRVQGFMRPAADSQATLRSIYGSIEAAIRSYKDDPMGKKQHTCTDEILTETAPYYWVNQSKNPDELEEGYLQAPRDNLPHYDLQKLEAGDMVFNYSNGEIIGYSEVTSPSYILEEDEAEHRRVDVEVTRFDNPVQFADIFGYLWKEDVRLENYYPVNKAGMNQQYLFNLSKKAGEYILEQAHAEDTNVDRLKTRIELSDATVDLPDGLFFYGGEATRIQQQINAAINAGKHIIFTGPPGTGKTKIAKAVAEQITTHDAVDDYAFTTATSEWSSFDTVGGYVPTRSDQELEFDPRLVLQCFRGDDNKIRNQWLVIDELNRANIDKALGPLFSVLSGDSVELPYERDSRIRLDWVASDTDDIETIATEPDRFPVTPAWRILGTMNTFDKTSLYDLSFAFMRRFSFIHVGVPSLMEDGIVTTDLLDPAAGHNYATVWQRDNPDLQDTIGAWYDELSIIWAIVNEYRSIGPAIILDMLRQLEAFEGGDRSAALTSTVINYIFPQLEGLRQSKQKGLLEDLAEGKPIATENADTKRISLRLDHQYLSQKANDMFDLDLALGSTA</sequence>
<evidence type="ECO:0000313" key="2">
    <source>
        <dbReference type="Proteomes" id="UP001589559"/>
    </source>
</evidence>
<reference evidence="1" key="1">
    <citation type="submission" date="2024-09" db="EMBL/GenBank/DDBJ databases">
        <authorList>
            <person name="Sun Q."/>
            <person name="Mori K."/>
        </authorList>
    </citation>
    <scope>NUCLEOTIDE SEQUENCE</scope>
    <source>
        <strain evidence="1">JCM 19018</strain>
    </source>
</reference>
<dbReference type="EMBL" id="JBHMAK010000013">
    <property type="protein sequence ID" value="MFB9813252.1"/>
    <property type="molecule type" value="Genomic_DNA"/>
</dbReference>
<protein>
    <submittedName>
        <fullName evidence="1">AAA family ATPase</fullName>
    </submittedName>
</protein>
<proteinExistence type="predicted"/>
<keyword evidence="2" id="KW-1185">Reference proteome</keyword>
<comment type="caution">
    <text evidence="1">The sequence shown here is derived from an EMBL/GenBank/DDBJ whole genome shotgun (WGS) entry which is preliminary data.</text>
</comment>
<gene>
    <name evidence="1" type="ORF">ACFFN7_18005</name>
</gene>
<organism evidence="1 2">
    <name type="scientific">Haloarcula sebkhae</name>
    <dbReference type="NCBI Taxonomy" id="932660"/>
    <lineage>
        <taxon>Archaea</taxon>
        <taxon>Methanobacteriati</taxon>
        <taxon>Methanobacteriota</taxon>
        <taxon>Stenosarchaea group</taxon>
        <taxon>Halobacteria</taxon>
        <taxon>Halobacteriales</taxon>
        <taxon>Haloarculaceae</taxon>
        <taxon>Haloarcula</taxon>
    </lineage>
</organism>
<evidence type="ECO:0000313" key="1">
    <source>
        <dbReference type="EMBL" id="MFB9813252.1"/>
    </source>
</evidence>
<accession>A0ACC6VPZ9</accession>